<dbReference type="RefSeq" id="WP_115213796.1">
    <property type="nucleotide sequence ID" value="NZ_QKWJ01000033.1"/>
</dbReference>
<dbReference type="InterPro" id="IPR011008">
    <property type="entry name" value="Dimeric_a/b-barrel"/>
</dbReference>
<proteinExistence type="inferred from homology"/>
<evidence type="ECO:0000313" key="3">
    <source>
        <dbReference type="EMBL" id="RDK07935.1"/>
    </source>
</evidence>
<keyword evidence="4" id="KW-1185">Reference proteome</keyword>
<dbReference type="EMBL" id="QKWJ01000033">
    <property type="protein sequence ID" value="RDK07935.1"/>
    <property type="molecule type" value="Genomic_DNA"/>
</dbReference>
<accession>A0A370NQR1</accession>
<dbReference type="Gene3D" id="3.30.70.1060">
    <property type="entry name" value="Dimeric alpha+beta barrel"/>
    <property type="match status" value="1"/>
</dbReference>
<evidence type="ECO:0000256" key="1">
    <source>
        <dbReference type="ARBA" id="ARBA00007689"/>
    </source>
</evidence>
<comment type="caution">
    <text evidence="3">The sequence shown here is derived from an EMBL/GenBank/DDBJ whole genome shotgun (WGS) entry which is preliminary data.</text>
</comment>
<evidence type="ECO:0000313" key="4">
    <source>
        <dbReference type="Proteomes" id="UP000255165"/>
    </source>
</evidence>
<dbReference type="PANTHER" id="PTHR35174">
    <property type="entry name" value="BLL7171 PROTEIN-RELATED"/>
    <property type="match status" value="1"/>
</dbReference>
<feature type="domain" description="YCII-related" evidence="2">
    <location>
        <begin position="25"/>
        <end position="114"/>
    </location>
</feature>
<reference evidence="4" key="1">
    <citation type="submission" date="2018-06" db="EMBL/GenBank/DDBJ databases">
        <authorList>
            <person name="Feng T."/>
            <person name="Jeon C.O."/>
        </authorList>
    </citation>
    <scope>NUCLEOTIDE SEQUENCE [LARGE SCALE GENOMIC DNA]</scope>
    <source>
        <strain evidence="4">S23</strain>
    </source>
</reference>
<organism evidence="3 4">
    <name type="scientific">Cupriavidus lacunae</name>
    <dbReference type="NCBI Taxonomy" id="2666307"/>
    <lineage>
        <taxon>Bacteria</taxon>
        <taxon>Pseudomonadati</taxon>
        <taxon>Pseudomonadota</taxon>
        <taxon>Betaproteobacteria</taxon>
        <taxon>Burkholderiales</taxon>
        <taxon>Burkholderiaceae</taxon>
        <taxon>Cupriavidus</taxon>
    </lineage>
</organism>
<dbReference type="InterPro" id="IPR005545">
    <property type="entry name" value="YCII"/>
</dbReference>
<dbReference type="SUPFAM" id="SSF54909">
    <property type="entry name" value="Dimeric alpha+beta barrel"/>
    <property type="match status" value="1"/>
</dbReference>
<comment type="similarity">
    <text evidence="1">Belongs to the YciI family.</text>
</comment>
<protein>
    <recommendedName>
        <fullName evidence="2">YCII-related domain-containing protein</fullName>
    </recommendedName>
</protein>
<dbReference type="AlphaFoldDB" id="A0A370NQR1"/>
<sequence length="118" mass="12958">MEFFLAFRQPPDARDIYADPLKAQQISLAWKQYMGAMAAAGVMRAGTQLDPRNASTVRVRNGQRQVRDAPSPDEHALFGGYVVISVESLEVALHWAERSPSSSAGYTEVIPVVPTIRA</sequence>
<dbReference type="PANTHER" id="PTHR35174:SF3">
    <property type="entry name" value="BLL7171 PROTEIN"/>
    <property type="match status" value="1"/>
</dbReference>
<evidence type="ECO:0000259" key="2">
    <source>
        <dbReference type="Pfam" id="PF03795"/>
    </source>
</evidence>
<dbReference type="Pfam" id="PF03795">
    <property type="entry name" value="YCII"/>
    <property type="match status" value="1"/>
</dbReference>
<gene>
    <name evidence="3" type="ORF">DN412_23630</name>
</gene>
<dbReference type="Proteomes" id="UP000255165">
    <property type="component" value="Unassembled WGS sequence"/>
</dbReference>
<name>A0A370NQR1_9BURK</name>